<evidence type="ECO:0000256" key="3">
    <source>
        <dbReference type="SAM" id="SignalP"/>
    </source>
</evidence>
<dbReference type="InterPro" id="IPR013766">
    <property type="entry name" value="Thioredoxin_domain"/>
</dbReference>
<reference evidence="7 8" key="1">
    <citation type="submission" date="2017-11" db="EMBL/GenBank/DDBJ databases">
        <title>Evolution of Phototrophy in the Chloroflexi Phylum Driven by Horizontal Gene Transfer.</title>
        <authorList>
            <person name="Ward L.M."/>
            <person name="Hemp J."/>
            <person name="Shih P.M."/>
            <person name="Mcglynn S.E."/>
            <person name="Fischer W."/>
        </authorList>
    </citation>
    <scope>NUCLEOTIDE SEQUENCE [LARGE SCALE GENOMIC DNA]</scope>
    <source>
        <strain evidence="6">CP1_1M</strain>
        <strain evidence="5">JP3_13</strain>
    </source>
</reference>
<dbReference type="PANTHER" id="PTHR45663:SF11">
    <property type="entry name" value="GEO12009P1"/>
    <property type="match status" value="1"/>
</dbReference>
<feature type="chain" id="PRO_5014562333" description="Thioredoxin domain-containing protein" evidence="3">
    <location>
        <begin position="31"/>
        <end position="195"/>
    </location>
</feature>
<keyword evidence="2" id="KW-0676">Redox-active center</keyword>
<dbReference type="SUPFAM" id="SSF52833">
    <property type="entry name" value="Thioredoxin-like"/>
    <property type="match status" value="1"/>
</dbReference>
<gene>
    <name evidence="5" type="ORF">CUN49_01950</name>
    <name evidence="6" type="ORF">CUN50_01590</name>
</gene>
<organism evidence="5 8">
    <name type="scientific">Candidatus Thermofonsia Clade 1 bacterium</name>
    <dbReference type="NCBI Taxonomy" id="2364210"/>
    <lineage>
        <taxon>Bacteria</taxon>
        <taxon>Bacillati</taxon>
        <taxon>Chloroflexota</taxon>
        <taxon>Candidatus Thermofontia</taxon>
        <taxon>Candidatus Thermofonsia Clade 1</taxon>
    </lineage>
</organism>
<evidence type="ECO:0000313" key="8">
    <source>
        <dbReference type="Proteomes" id="UP000229681"/>
    </source>
</evidence>
<dbReference type="Proteomes" id="UP000229681">
    <property type="component" value="Unassembled WGS sequence"/>
</dbReference>
<keyword evidence="3" id="KW-0732">Signal</keyword>
<evidence type="ECO:0000256" key="1">
    <source>
        <dbReference type="ARBA" id="ARBA00008987"/>
    </source>
</evidence>
<evidence type="ECO:0000313" key="6">
    <source>
        <dbReference type="EMBL" id="PJF43107.1"/>
    </source>
</evidence>
<dbReference type="InterPro" id="IPR036249">
    <property type="entry name" value="Thioredoxin-like_sf"/>
</dbReference>
<dbReference type="PANTHER" id="PTHR45663">
    <property type="entry name" value="GEO12009P1"/>
    <property type="match status" value="1"/>
</dbReference>
<dbReference type="EMBL" id="PGTL01000004">
    <property type="protein sequence ID" value="PJF43107.1"/>
    <property type="molecule type" value="Genomic_DNA"/>
</dbReference>
<name>A0A2M8PHV0_9CHLR</name>
<comment type="caution">
    <text evidence="5">The sequence shown here is derived from an EMBL/GenBank/DDBJ whole genome shotgun (WGS) entry which is preliminary data.</text>
</comment>
<dbReference type="Pfam" id="PF00085">
    <property type="entry name" value="Thioredoxin"/>
    <property type="match status" value="1"/>
</dbReference>
<dbReference type="GO" id="GO:0015035">
    <property type="term" value="F:protein-disulfide reductase activity"/>
    <property type="evidence" value="ECO:0007669"/>
    <property type="project" value="TreeGrafter"/>
</dbReference>
<evidence type="ECO:0000313" key="5">
    <source>
        <dbReference type="EMBL" id="PJF37127.1"/>
    </source>
</evidence>
<feature type="signal peptide" evidence="3">
    <location>
        <begin position="1"/>
        <end position="30"/>
    </location>
</feature>
<sequence length="195" mass="21585">MPNAMRSAFFAALSLALLCSLLLFVTPDAAQSQVSTATPTSLSVPKLAASATPTRPRSALATPTSSIPEPLLTLTAFNAMILGTFESRPTATPGISEIVLNDKPHYIRFTADWCQPCRQMRPAVRAMQEKYKGRVNFWDVDVDNSASRPLIRRYSVQFIPYTVLLDSRGRLFRVLEGLQTREELDRAIQALLANE</sequence>
<evidence type="ECO:0000256" key="2">
    <source>
        <dbReference type="ARBA" id="ARBA00023284"/>
    </source>
</evidence>
<dbReference type="Gene3D" id="3.40.30.10">
    <property type="entry name" value="Glutaredoxin"/>
    <property type="match status" value="1"/>
</dbReference>
<accession>A0A2M8PHV0</accession>
<evidence type="ECO:0000313" key="7">
    <source>
        <dbReference type="Proteomes" id="UP000228947"/>
    </source>
</evidence>
<evidence type="ECO:0000259" key="4">
    <source>
        <dbReference type="PROSITE" id="PS51352"/>
    </source>
</evidence>
<dbReference type="GO" id="GO:0005737">
    <property type="term" value="C:cytoplasm"/>
    <property type="evidence" value="ECO:0007669"/>
    <property type="project" value="TreeGrafter"/>
</dbReference>
<dbReference type="EMBL" id="PGTM01000014">
    <property type="protein sequence ID" value="PJF37127.1"/>
    <property type="molecule type" value="Genomic_DNA"/>
</dbReference>
<dbReference type="Proteomes" id="UP000228947">
    <property type="component" value="Unassembled WGS sequence"/>
</dbReference>
<protein>
    <recommendedName>
        <fullName evidence="4">Thioredoxin domain-containing protein</fullName>
    </recommendedName>
</protein>
<dbReference type="PROSITE" id="PS51352">
    <property type="entry name" value="THIOREDOXIN_2"/>
    <property type="match status" value="1"/>
</dbReference>
<proteinExistence type="inferred from homology"/>
<comment type="similarity">
    <text evidence="1">Belongs to the thioredoxin family.</text>
</comment>
<feature type="domain" description="Thioredoxin" evidence="4">
    <location>
        <begin position="63"/>
        <end position="193"/>
    </location>
</feature>
<dbReference type="AlphaFoldDB" id="A0A2M8PHV0"/>